<reference evidence="1 2" key="1">
    <citation type="submission" date="2018-04" db="EMBL/GenBank/DDBJ databases">
        <title>Sphingobacterium cortibacter sp. nov.</title>
        <authorList>
            <person name="Li Y."/>
        </authorList>
    </citation>
    <scope>NUCLEOTIDE SEQUENCE [LARGE SCALE GENOMIC DNA]</scope>
    <source>
        <strain evidence="1 2">2c-3</strain>
    </source>
</reference>
<evidence type="ECO:0000313" key="1">
    <source>
        <dbReference type="EMBL" id="PVH25837.1"/>
    </source>
</evidence>
<name>A0A2T8HK52_9SPHI</name>
<dbReference type="Proteomes" id="UP000245627">
    <property type="component" value="Unassembled WGS sequence"/>
</dbReference>
<evidence type="ECO:0000313" key="2">
    <source>
        <dbReference type="Proteomes" id="UP000245627"/>
    </source>
</evidence>
<comment type="caution">
    <text evidence="1">The sequence shown here is derived from an EMBL/GenBank/DDBJ whole genome shotgun (WGS) entry which is preliminary data.</text>
</comment>
<protein>
    <recommendedName>
        <fullName evidence="3">Glycosyl transferase family 1 domain-containing protein</fullName>
    </recommendedName>
</protein>
<dbReference type="AlphaFoldDB" id="A0A2T8HK52"/>
<dbReference type="EMBL" id="QDKG01000002">
    <property type="protein sequence ID" value="PVH25837.1"/>
    <property type="molecule type" value="Genomic_DNA"/>
</dbReference>
<sequence length="405" mass="46294">MFKTITFFYPSHVLGGAELLFLRLARELSEIHLSKVKIQYVDYEDGYVANEISKSGDNINLIPFTGNKPLYFSKRNLLITPLSSIFDICRHFFGGTKILFWSIHPIGLKAMIDIYSKNLTGSNYNIYGEDLSNLISLGGVHFMDGPNLDIQKNLYEFEISNRKFLPIFCRTPLIKKDYGSNSSPKKNISLGWLGRLSTEKVTALANIIDHCNNYLTSNTDESIDFHIIGEGDKMSLIRSKETVSNLNLRFLGTLSGDDLDRYLIEKVDLVFAMGTSALETSLLNIPTILVDFSYIDIPLTNRFRFVHESVEYSVADEYHDENIYPHDFSSLMNKIANGNIENDAIQGLHYVKNNHSKESVIESIKSITERISLNLNTVRRSKFGYSLIRIMVRSLFYNTKRWLKI</sequence>
<evidence type="ECO:0008006" key="3">
    <source>
        <dbReference type="Google" id="ProtNLM"/>
    </source>
</evidence>
<proteinExistence type="predicted"/>
<organism evidence="1 2">
    <name type="scientific">Sphingobacterium corticibacter</name>
    <dbReference type="NCBI Taxonomy" id="2171749"/>
    <lineage>
        <taxon>Bacteria</taxon>
        <taxon>Pseudomonadati</taxon>
        <taxon>Bacteroidota</taxon>
        <taxon>Sphingobacteriia</taxon>
        <taxon>Sphingobacteriales</taxon>
        <taxon>Sphingobacteriaceae</taxon>
        <taxon>Sphingobacterium</taxon>
    </lineage>
</organism>
<accession>A0A2T8HK52</accession>
<gene>
    <name evidence="1" type="ORF">DC487_07855</name>
</gene>
<keyword evidence="2" id="KW-1185">Reference proteome</keyword>